<feature type="domain" description="Metallo-beta-lactamase" evidence="8">
    <location>
        <begin position="673"/>
        <end position="846"/>
    </location>
</feature>
<keyword evidence="4 7" id="KW-1133">Transmembrane helix</keyword>
<comment type="subcellular location">
    <subcellularLocation>
        <location evidence="1">Cell membrane</location>
        <topology evidence="1">Multi-pass membrane protein</topology>
    </subcellularLocation>
</comment>
<feature type="domain" description="ComEC/Rec2-related protein" evidence="9">
    <location>
        <begin position="367"/>
        <end position="628"/>
    </location>
</feature>
<feature type="transmembrane region" description="Helical" evidence="7">
    <location>
        <begin position="638"/>
        <end position="660"/>
    </location>
</feature>
<proteinExistence type="predicted"/>
<dbReference type="InterPro" id="IPR052159">
    <property type="entry name" value="Competence_DNA_uptake"/>
</dbReference>
<feature type="compositionally biased region" description="Gly residues" evidence="6">
    <location>
        <begin position="1"/>
        <end position="11"/>
    </location>
</feature>
<evidence type="ECO:0000256" key="5">
    <source>
        <dbReference type="ARBA" id="ARBA00023136"/>
    </source>
</evidence>
<evidence type="ECO:0000259" key="8">
    <source>
        <dbReference type="Pfam" id="PF00753"/>
    </source>
</evidence>
<evidence type="ECO:0000256" key="4">
    <source>
        <dbReference type="ARBA" id="ARBA00022989"/>
    </source>
</evidence>
<feature type="transmembrane region" description="Helical" evidence="7">
    <location>
        <begin position="487"/>
        <end position="504"/>
    </location>
</feature>
<dbReference type="NCBIfam" id="TIGR00360">
    <property type="entry name" value="ComEC_N-term"/>
    <property type="match status" value="1"/>
</dbReference>
<accession>A0A8J3AYI9</accession>
<keyword evidence="3 7" id="KW-0812">Transmembrane</keyword>
<evidence type="ECO:0000256" key="6">
    <source>
        <dbReference type="SAM" id="MobiDB-lite"/>
    </source>
</evidence>
<dbReference type="CDD" id="cd07731">
    <property type="entry name" value="ComA-like_MBL-fold"/>
    <property type="match status" value="1"/>
</dbReference>
<dbReference type="SUPFAM" id="SSF56281">
    <property type="entry name" value="Metallo-hydrolase/oxidoreductase"/>
    <property type="match status" value="1"/>
</dbReference>
<evidence type="ECO:0000313" key="10">
    <source>
        <dbReference type="EMBL" id="GGJ74269.1"/>
    </source>
</evidence>
<dbReference type="InterPro" id="IPR004477">
    <property type="entry name" value="ComEC_N"/>
</dbReference>
<dbReference type="InterPro" id="IPR035681">
    <property type="entry name" value="ComA-like_MBL"/>
</dbReference>
<evidence type="ECO:0008006" key="12">
    <source>
        <dbReference type="Google" id="ProtNLM"/>
    </source>
</evidence>
<feature type="transmembrane region" description="Helical" evidence="7">
    <location>
        <begin position="545"/>
        <end position="570"/>
    </location>
</feature>
<feature type="transmembrane region" description="Helical" evidence="7">
    <location>
        <begin position="462"/>
        <end position="481"/>
    </location>
</feature>
<dbReference type="InterPro" id="IPR001279">
    <property type="entry name" value="Metallo-B-lactamas"/>
</dbReference>
<keyword evidence="11" id="KW-1185">Reference proteome</keyword>
<protein>
    <recommendedName>
        <fullName evidence="12">Competence protein ComEC</fullName>
    </recommendedName>
</protein>
<dbReference type="Pfam" id="PF03772">
    <property type="entry name" value="Competence"/>
    <property type="match status" value="1"/>
</dbReference>
<evidence type="ECO:0000256" key="3">
    <source>
        <dbReference type="ARBA" id="ARBA00022692"/>
    </source>
</evidence>
<feature type="compositionally biased region" description="Basic and acidic residues" evidence="6">
    <location>
        <begin position="107"/>
        <end position="138"/>
    </location>
</feature>
<dbReference type="Gene3D" id="3.60.15.10">
    <property type="entry name" value="Ribonuclease Z/Hydroxyacylglutathione hydrolase-like"/>
    <property type="match status" value="1"/>
</dbReference>
<organism evidence="10 11">
    <name type="scientific">Pilimelia anulata</name>
    <dbReference type="NCBI Taxonomy" id="53371"/>
    <lineage>
        <taxon>Bacteria</taxon>
        <taxon>Bacillati</taxon>
        <taxon>Actinomycetota</taxon>
        <taxon>Actinomycetes</taxon>
        <taxon>Micromonosporales</taxon>
        <taxon>Micromonosporaceae</taxon>
        <taxon>Pilimelia</taxon>
    </lineage>
</organism>
<reference evidence="10" key="1">
    <citation type="journal article" date="2014" name="Int. J. Syst. Evol. Microbiol.">
        <title>Complete genome sequence of Corynebacterium casei LMG S-19264T (=DSM 44701T), isolated from a smear-ripened cheese.</title>
        <authorList>
            <consortium name="US DOE Joint Genome Institute (JGI-PGF)"/>
            <person name="Walter F."/>
            <person name="Albersmeier A."/>
            <person name="Kalinowski J."/>
            <person name="Ruckert C."/>
        </authorList>
    </citation>
    <scope>NUCLEOTIDE SEQUENCE</scope>
    <source>
        <strain evidence="10">JCM 3090</strain>
    </source>
</reference>
<dbReference type="PANTHER" id="PTHR30619">
    <property type="entry name" value="DNA INTERNALIZATION/COMPETENCE PROTEIN COMEC/REC2"/>
    <property type="match status" value="1"/>
</dbReference>
<evidence type="ECO:0000256" key="7">
    <source>
        <dbReference type="SAM" id="Phobius"/>
    </source>
</evidence>
<feature type="transmembrane region" description="Helical" evidence="7">
    <location>
        <begin position="79"/>
        <end position="97"/>
    </location>
</feature>
<dbReference type="InterPro" id="IPR036866">
    <property type="entry name" value="RibonucZ/Hydroxyglut_hydro"/>
</dbReference>
<reference evidence="10" key="2">
    <citation type="submission" date="2020-09" db="EMBL/GenBank/DDBJ databases">
        <authorList>
            <person name="Sun Q."/>
            <person name="Ohkuma M."/>
        </authorList>
    </citation>
    <scope>NUCLEOTIDE SEQUENCE</scope>
    <source>
        <strain evidence="10">JCM 3090</strain>
    </source>
</reference>
<comment type="caution">
    <text evidence="10">The sequence shown here is derived from an EMBL/GenBank/DDBJ whole genome shotgun (WGS) entry which is preliminary data.</text>
</comment>
<evidence type="ECO:0000313" key="11">
    <source>
        <dbReference type="Proteomes" id="UP000649739"/>
    </source>
</evidence>
<evidence type="ECO:0000256" key="2">
    <source>
        <dbReference type="ARBA" id="ARBA00022475"/>
    </source>
</evidence>
<feature type="transmembrane region" description="Helical" evidence="7">
    <location>
        <begin position="419"/>
        <end position="435"/>
    </location>
</feature>
<dbReference type="GO" id="GO:0005886">
    <property type="term" value="C:plasma membrane"/>
    <property type="evidence" value="ECO:0007669"/>
    <property type="project" value="UniProtKB-SubCell"/>
</dbReference>
<dbReference type="AlphaFoldDB" id="A0A8J3AYI9"/>
<evidence type="ECO:0000259" key="9">
    <source>
        <dbReference type="Pfam" id="PF03772"/>
    </source>
</evidence>
<feature type="transmembrane region" description="Helical" evidence="7">
    <location>
        <begin position="199"/>
        <end position="221"/>
    </location>
</feature>
<dbReference type="Proteomes" id="UP000649739">
    <property type="component" value="Unassembled WGS sequence"/>
</dbReference>
<evidence type="ECO:0000256" key="1">
    <source>
        <dbReference type="ARBA" id="ARBA00004651"/>
    </source>
</evidence>
<feature type="transmembrane region" description="Helical" evidence="7">
    <location>
        <begin position="391"/>
        <end position="412"/>
    </location>
</feature>
<dbReference type="EMBL" id="BMQB01000001">
    <property type="protein sequence ID" value="GGJ74269.1"/>
    <property type="molecule type" value="Genomic_DNA"/>
</dbReference>
<dbReference type="PANTHER" id="PTHR30619:SF1">
    <property type="entry name" value="RECOMBINATION PROTEIN 2"/>
    <property type="match status" value="1"/>
</dbReference>
<dbReference type="Pfam" id="PF00753">
    <property type="entry name" value="Lactamase_B"/>
    <property type="match status" value="1"/>
</dbReference>
<gene>
    <name evidence="10" type="ORF">GCM10010123_00290</name>
</gene>
<feature type="region of interest" description="Disordered" evidence="6">
    <location>
        <begin position="107"/>
        <end position="155"/>
    </location>
</feature>
<feature type="region of interest" description="Disordered" evidence="6">
    <location>
        <begin position="1"/>
        <end position="22"/>
    </location>
</feature>
<keyword evidence="5 7" id="KW-0472">Membrane</keyword>
<feature type="transmembrane region" description="Helical" evidence="7">
    <location>
        <begin position="577"/>
        <end position="599"/>
    </location>
</feature>
<feature type="transmembrane region" description="Helical" evidence="7">
    <location>
        <begin position="611"/>
        <end position="629"/>
    </location>
</feature>
<name>A0A8J3AYI9_9ACTN</name>
<keyword evidence="2" id="KW-1003">Cell membrane</keyword>
<feature type="transmembrane region" description="Helical" evidence="7">
    <location>
        <begin position="441"/>
        <end position="457"/>
    </location>
</feature>
<feature type="transmembrane region" description="Helical" evidence="7">
    <location>
        <begin position="516"/>
        <end position="539"/>
    </location>
</feature>
<sequence>MSTGVRGGLGRQAGVPAGTAPPRQRWVDRGLARLLRRPDEPAATPQGAGRPPPDLRLVTAALGVWLASAGALYADVWQAGLIALAAGVLAAVFGLMARRVAGGVERVDDHRNPRTGRMTHDARDARGAQRSHGSRERSGLPTSTPGRSGGPGTIARGFAGALREMGMAGRGSSAVGARGSSTTAGAGLRVLVWRIGAGGWCWGALAALAGGAAVGAGVTAFRVAERDLPIVVDAAAHRERGDVELTVTDDPRRVDDGVGPATLLVPADLTHARLTGGAVRLRVAVVVFAQHPAWRDLLPGQRIRAGPVRFDRARGGDLTAATLTTDAAPERLGAAPFVQRAAGRLREGLRAACAPLPDDQGGLLPGLVLGDTSRLPPAVAADFRSTGMTHLVAVSGSNVMIILGAVLLAARWGRAGPRVCALVCLVALVGFVILVRPSPSVLRAGLMGAIGLLALAVGRRRVAVPALAATVIALVVADPALAVRAGFILSVVATAALILLAPGWRDALRRRGVPAGMAEALAIPAAAQLACGPVIAALAGTVNPVAVVANLLAAPAVAPATVIGVVAALVGPLAAPVAGLLVWVAQWPAWWLVTVARVGADLPGAVLPWPAGAPGAVLLALLTGALLIAGRYAAVRRVVAVVTAAGVLGAVPVRLVVSGWPPPGWLVVACDVGQGDALVLPVGRRDAIVVDTGPEPAAVDRCLRALGVRRVRLLVLSHFHVDHVGGVAGVTRGRVLEEVVAPPPAEPAAGRRFAAAALPVAVGAAPAGWSRRIGEVGMVALGPAAPLRGTRSDANNNSLILAATVRGVSILLTGDAEEERQRDLLAGTPPALLRARILKVAHHGSAYQDPAFLDAVRPTVALIPVGSGNRYGHPHPSIPARLRRAGAAIARTDVDGDVAVTSRSGVVGIAFRGRAPPTR</sequence>